<keyword evidence="3" id="KW-1185">Reference proteome</keyword>
<dbReference type="EMBL" id="JAWSTH010000029">
    <property type="protein sequence ID" value="MDW5595200.1"/>
    <property type="molecule type" value="Genomic_DNA"/>
</dbReference>
<keyword evidence="1" id="KW-1133">Transmembrane helix</keyword>
<feature type="transmembrane region" description="Helical" evidence="1">
    <location>
        <begin position="30"/>
        <end position="48"/>
    </location>
</feature>
<keyword evidence="1" id="KW-0812">Transmembrane</keyword>
<accession>A0ABU4HPN1</accession>
<evidence type="ECO:0000313" key="2">
    <source>
        <dbReference type="EMBL" id="MDW5595200.1"/>
    </source>
</evidence>
<gene>
    <name evidence="2" type="ORF">R7226_12690</name>
</gene>
<organism evidence="2 3">
    <name type="scientific">Conexibacter stalactiti</name>
    <dbReference type="NCBI Taxonomy" id="1940611"/>
    <lineage>
        <taxon>Bacteria</taxon>
        <taxon>Bacillati</taxon>
        <taxon>Actinomycetota</taxon>
        <taxon>Thermoleophilia</taxon>
        <taxon>Solirubrobacterales</taxon>
        <taxon>Conexibacteraceae</taxon>
        <taxon>Conexibacter</taxon>
    </lineage>
</organism>
<name>A0ABU4HPN1_9ACTN</name>
<dbReference type="Proteomes" id="UP001284601">
    <property type="component" value="Unassembled WGS sequence"/>
</dbReference>
<proteinExistence type="predicted"/>
<feature type="transmembrane region" description="Helical" evidence="1">
    <location>
        <begin position="68"/>
        <end position="87"/>
    </location>
</feature>
<feature type="transmembrane region" description="Helical" evidence="1">
    <location>
        <begin position="93"/>
        <end position="111"/>
    </location>
</feature>
<keyword evidence="1" id="KW-0472">Membrane</keyword>
<feature type="transmembrane region" description="Helical" evidence="1">
    <location>
        <begin position="7"/>
        <end position="24"/>
    </location>
</feature>
<evidence type="ECO:0008006" key="4">
    <source>
        <dbReference type="Google" id="ProtNLM"/>
    </source>
</evidence>
<evidence type="ECO:0000313" key="3">
    <source>
        <dbReference type="Proteomes" id="UP001284601"/>
    </source>
</evidence>
<dbReference type="RefSeq" id="WP_318597536.1">
    <property type="nucleotide sequence ID" value="NZ_JAWSTH010000029.1"/>
</dbReference>
<sequence length="117" mass="12725">MTQTVRNVVIVLALGAAVMLIPGGGRVSDAILQALVIVMLGALAYLAIRLYRERRTDLYSLGDRNRGILYGSVALATFLLVAADRMWDTGPGAIAWFLLVGVAVYGVYFVFRAARDY</sequence>
<evidence type="ECO:0000256" key="1">
    <source>
        <dbReference type="SAM" id="Phobius"/>
    </source>
</evidence>
<comment type="caution">
    <text evidence="2">The sequence shown here is derived from an EMBL/GenBank/DDBJ whole genome shotgun (WGS) entry which is preliminary data.</text>
</comment>
<reference evidence="3" key="1">
    <citation type="submission" date="2023-07" db="EMBL/GenBank/DDBJ databases">
        <title>Conexibacter stalactiti sp. nov., isolated from stalactites in a lava cave and emended description of the genus Conexibacter.</title>
        <authorList>
            <person name="Lee S.D."/>
        </authorList>
    </citation>
    <scope>NUCLEOTIDE SEQUENCE [LARGE SCALE GENOMIC DNA]</scope>
    <source>
        <strain evidence="3">KCTC 39840</strain>
    </source>
</reference>
<protein>
    <recommendedName>
        <fullName evidence="4">DUF2178 domain-containing protein</fullName>
    </recommendedName>
</protein>